<reference evidence="2" key="1">
    <citation type="submission" date="2023-08" db="EMBL/GenBank/DDBJ databases">
        <authorList>
            <person name="Audoor S."/>
            <person name="Bilcke G."/>
        </authorList>
    </citation>
    <scope>NUCLEOTIDE SEQUENCE</scope>
</reference>
<proteinExistence type="predicted"/>
<keyword evidence="3" id="KW-1185">Reference proteome</keyword>
<gene>
    <name evidence="2" type="ORF">CYCCA115_LOCUS11421</name>
</gene>
<comment type="caution">
    <text evidence="2">The sequence shown here is derived from an EMBL/GenBank/DDBJ whole genome shotgun (WGS) entry which is preliminary data.</text>
</comment>
<organism evidence="2 3">
    <name type="scientific">Cylindrotheca closterium</name>
    <dbReference type="NCBI Taxonomy" id="2856"/>
    <lineage>
        <taxon>Eukaryota</taxon>
        <taxon>Sar</taxon>
        <taxon>Stramenopiles</taxon>
        <taxon>Ochrophyta</taxon>
        <taxon>Bacillariophyta</taxon>
        <taxon>Bacillariophyceae</taxon>
        <taxon>Bacillariophycidae</taxon>
        <taxon>Bacillariales</taxon>
        <taxon>Bacillariaceae</taxon>
        <taxon>Cylindrotheca</taxon>
    </lineage>
</organism>
<evidence type="ECO:0000313" key="3">
    <source>
        <dbReference type="Proteomes" id="UP001295423"/>
    </source>
</evidence>
<accession>A0AAD2FP42</accession>
<dbReference type="Proteomes" id="UP001295423">
    <property type="component" value="Unassembled WGS sequence"/>
</dbReference>
<name>A0AAD2FP42_9STRA</name>
<dbReference type="EMBL" id="CAKOGP040001736">
    <property type="protein sequence ID" value="CAJ1948013.1"/>
    <property type="molecule type" value="Genomic_DNA"/>
</dbReference>
<dbReference type="AlphaFoldDB" id="A0AAD2FP42"/>
<protein>
    <submittedName>
        <fullName evidence="2">Uncharacterized protein</fullName>
    </submittedName>
</protein>
<feature type="region of interest" description="Disordered" evidence="1">
    <location>
        <begin position="165"/>
        <end position="188"/>
    </location>
</feature>
<evidence type="ECO:0000256" key="1">
    <source>
        <dbReference type="SAM" id="MobiDB-lite"/>
    </source>
</evidence>
<sequence length="188" mass="21389">MTTNPNRRVAFSPNVMIIPILSLYDYTTSEISAAWFNGEEMDDIANRCFKVLARMESGFSKKVKKYCIRGLEGHTTIGSISKRKNRSTALTAVLLEQSKQRVENRVDAEAIGATYRRTTTSCQLWAQVVGKRDNETAILCSEDIYEAIHTNVQLPVQQNRTMPFRKQQNRNRTKRLPGMFEPRGARAA</sequence>
<evidence type="ECO:0000313" key="2">
    <source>
        <dbReference type="EMBL" id="CAJ1948013.1"/>
    </source>
</evidence>